<dbReference type="InterPro" id="IPR051258">
    <property type="entry name" value="Diverse_Substrate_Transporter"/>
</dbReference>
<feature type="transmembrane region" description="Helical" evidence="6">
    <location>
        <begin position="162"/>
        <end position="185"/>
    </location>
</feature>
<protein>
    <submittedName>
        <fullName evidence="8">EamA family transporter</fullName>
    </submittedName>
</protein>
<keyword evidence="3 6" id="KW-0812">Transmembrane</keyword>
<dbReference type="InterPro" id="IPR000620">
    <property type="entry name" value="EamA_dom"/>
</dbReference>
<name>A0A847RA91_9GAMM</name>
<sequence>MRDNSTMSQKVGYFRGIAAIALASFLWATTGTVASFAPAISPLAIGAFAMGTAGVLLVLTAWRRLLKDKALVLPNIKSLMIGGLAVALYPLAFYSSMRLSGVAIGTVISLASAPLFAVMLEFFISQKRVSVVWVVSFIIASVGMLFLMLGKQSDSSVYVDQLMLLGGVGLGLMAGLTYATYSWVAKSMIGQGMHSKSAMSIMFGLAAIVLLPSLSVTGDNLFASQLNASVAIYMAVVPMFLGYLCFGYGLRYVEASKATLITLLEPVVALVLAVFVVGERFSALGWLGALFIFVSLILQIVRRR</sequence>
<evidence type="ECO:0000259" key="7">
    <source>
        <dbReference type="Pfam" id="PF00892"/>
    </source>
</evidence>
<keyword evidence="5 6" id="KW-0472">Membrane</keyword>
<evidence type="ECO:0000313" key="8">
    <source>
        <dbReference type="EMBL" id="NLQ17874.1"/>
    </source>
</evidence>
<evidence type="ECO:0000256" key="2">
    <source>
        <dbReference type="ARBA" id="ARBA00022475"/>
    </source>
</evidence>
<feature type="transmembrane region" description="Helical" evidence="6">
    <location>
        <begin position="197"/>
        <end position="214"/>
    </location>
</feature>
<comment type="caution">
    <text evidence="8">The sequence shown here is derived from an EMBL/GenBank/DDBJ whole genome shotgun (WGS) entry which is preliminary data.</text>
</comment>
<evidence type="ECO:0000313" key="9">
    <source>
        <dbReference type="Proteomes" id="UP000586067"/>
    </source>
</evidence>
<dbReference type="EMBL" id="JABAEK010000008">
    <property type="protein sequence ID" value="NLQ17874.1"/>
    <property type="molecule type" value="Genomic_DNA"/>
</dbReference>
<dbReference type="AlphaFoldDB" id="A0A847RA91"/>
<keyword evidence="9" id="KW-1185">Reference proteome</keyword>
<feature type="transmembrane region" description="Helical" evidence="6">
    <location>
        <begin position="12"/>
        <end position="37"/>
    </location>
</feature>
<dbReference type="PANTHER" id="PTHR42920">
    <property type="entry name" value="OS03G0707200 PROTEIN-RELATED"/>
    <property type="match status" value="1"/>
</dbReference>
<feature type="domain" description="EamA" evidence="7">
    <location>
        <begin position="167"/>
        <end position="298"/>
    </location>
</feature>
<comment type="subcellular location">
    <subcellularLocation>
        <location evidence="1">Cell membrane</location>
        <topology evidence="1">Multi-pass membrane protein</topology>
    </subcellularLocation>
</comment>
<dbReference type="Proteomes" id="UP000586067">
    <property type="component" value="Unassembled WGS sequence"/>
</dbReference>
<evidence type="ECO:0000256" key="3">
    <source>
        <dbReference type="ARBA" id="ARBA00022692"/>
    </source>
</evidence>
<feature type="transmembrane region" description="Helical" evidence="6">
    <location>
        <begin position="131"/>
        <end position="150"/>
    </location>
</feature>
<feature type="transmembrane region" description="Helical" evidence="6">
    <location>
        <begin position="283"/>
        <end position="301"/>
    </location>
</feature>
<feature type="transmembrane region" description="Helical" evidence="6">
    <location>
        <begin position="102"/>
        <end position="124"/>
    </location>
</feature>
<dbReference type="InterPro" id="IPR037185">
    <property type="entry name" value="EmrE-like"/>
</dbReference>
<dbReference type="PANTHER" id="PTHR42920:SF11">
    <property type="entry name" value="INNER MEMBRANE PROTEIN YTFF"/>
    <property type="match status" value="1"/>
</dbReference>
<feature type="domain" description="EamA" evidence="7">
    <location>
        <begin position="15"/>
        <end position="148"/>
    </location>
</feature>
<dbReference type="GO" id="GO:0005886">
    <property type="term" value="C:plasma membrane"/>
    <property type="evidence" value="ECO:0007669"/>
    <property type="project" value="UniProtKB-SubCell"/>
</dbReference>
<feature type="transmembrane region" description="Helical" evidence="6">
    <location>
        <begin position="258"/>
        <end position="277"/>
    </location>
</feature>
<feature type="transmembrane region" description="Helical" evidence="6">
    <location>
        <begin position="78"/>
        <end position="96"/>
    </location>
</feature>
<keyword evidence="4 6" id="KW-1133">Transmembrane helix</keyword>
<evidence type="ECO:0000256" key="4">
    <source>
        <dbReference type="ARBA" id="ARBA00022989"/>
    </source>
</evidence>
<dbReference type="SUPFAM" id="SSF103481">
    <property type="entry name" value="Multidrug resistance efflux transporter EmrE"/>
    <property type="match status" value="2"/>
</dbReference>
<feature type="transmembrane region" description="Helical" evidence="6">
    <location>
        <begin position="43"/>
        <end position="66"/>
    </location>
</feature>
<keyword evidence="2" id="KW-1003">Cell membrane</keyword>
<organism evidence="8 9">
    <name type="scientific">Marinomonas profundi</name>
    <dbReference type="NCBI Taxonomy" id="2726122"/>
    <lineage>
        <taxon>Bacteria</taxon>
        <taxon>Pseudomonadati</taxon>
        <taxon>Pseudomonadota</taxon>
        <taxon>Gammaproteobacteria</taxon>
        <taxon>Oceanospirillales</taxon>
        <taxon>Oceanospirillaceae</taxon>
        <taxon>Marinomonas</taxon>
    </lineage>
</organism>
<gene>
    <name evidence="8" type="ORF">HGG82_09565</name>
</gene>
<dbReference type="Pfam" id="PF00892">
    <property type="entry name" value="EamA"/>
    <property type="match status" value="2"/>
</dbReference>
<feature type="transmembrane region" description="Helical" evidence="6">
    <location>
        <begin position="226"/>
        <end position="246"/>
    </location>
</feature>
<evidence type="ECO:0000256" key="1">
    <source>
        <dbReference type="ARBA" id="ARBA00004651"/>
    </source>
</evidence>
<reference evidence="8 9" key="1">
    <citation type="submission" date="2020-04" db="EMBL/GenBank/DDBJ databases">
        <title>Marinomonas sp. M1K-6 isolated from the deep seawater of the Mariana Trench.</title>
        <authorList>
            <person name="Li Y."/>
        </authorList>
    </citation>
    <scope>NUCLEOTIDE SEQUENCE [LARGE SCALE GENOMIC DNA]</scope>
    <source>
        <strain evidence="8 9">M1K-6</strain>
    </source>
</reference>
<accession>A0A847RA91</accession>
<evidence type="ECO:0000256" key="6">
    <source>
        <dbReference type="SAM" id="Phobius"/>
    </source>
</evidence>
<evidence type="ECO:0000256" key="5">
    <source>
        <dbReference type="ARBA" id="ARBA00023136"/>
    </source>
</evidence>
<proteinExistence type="predicted"/>